<gene>
    <name evidence="3" type="ORF">EJ04DRAFT_99341</name>
</gene>
<feature type="domain" description="Azaphilone pigments biosynthesis cluster protein L N-terminal" evidence="2">
    <location>
        <begin position="4"/>
        <end position="218"/>
    </location>
</feature>
<dbReference type="Proteomes" id="UP000799444">
    <property type="component" value="Unassembled WGS sequence"/>
</dbReference>
<comment type="caution">
    <text evidence="3">The sequence shown here is derived from an EMBL/GenBank/DDBJ whole genome shotgun (WGS) entry which is preliminary data.</text>
</comment>
<organism evidence="3 4">
    <name type="scientific">Polyplosphaeria fusca</name>
    <dbReference type="NCBI Taxonomy" id="682080"/>
    <lineage>
        <taxon>Eukaryota</taxon>
        <taxon>Fungi</taxon>
        <taxon>Dikarya</taxon>
        <taxon>Ascomycota</taxon>
        <taxon>Pezizomycotina</taxon>
        <taxon>Dothideomycetes</taxon>
        <taxon>Pleosporomycetidae</taxon>
        <taxon>Pleosporales</taxon>
        <taxon>Tetraplosphaeriaceae</taxon>
        <taxon>Polyplosphaeria</taxon>
    </lineage>
</organism>
<feature type="compositionally biased region" description="Pro residues" evidence="1">
    <location>
        <begin position="396"/>
        <end position="433"/>
    </location>
</feature>
<evidence type="ECO:0000313" key="4">
    <source>
        <dbReference type="Proteomes" id="UP000799444"/>
    </source>
</evidence>
<reference evidence="3" key="1">
    <citation type="journal article" date="2020" name="Stud. Mycol.">
        <title>101 Dothideomycetes genomes: a test case for predicting lifestyles and emergence of pathogens.</title>
        <authorList>
            <person name="Haridas S."/>
            <person name="Albert R."/>
            <person name="Binder M."/>
            <person name="Bloem J."/>
            <person name="Labutti K."/>
            <person name="Salamov A."/>
            <person name="Andreopoulos B."/>
            <person name="Baker S."/>
            <person name="Barry K."/>
            <person name="Bills G."/>
            <person name="Bluhm B."/>
            <person name="Cannon C."/>
            <person name="Castanera R."/>
            <person name="Culley D."/>
            <person name="Daum C."/>
            <person name="Ezra D."/>
            <person name="Gonzalez J."/>
            <person name="Henrissat B."/>
            <person name="Kuo A."/>
            <person name="Liang C."/>
            <person name="Lipzen A."/>
            <person name="Lutzoni F."/>
            <person name="Magnuson J."/>
            <person name="Mondo S."/>
            <person name="Nolan M."/>
            <person name="Ohm R."/>
            <person name="Pangilinan J."/>
            <person name="Park H.-J."/>
            <person name="Ramirez L."/>
            <person name="Alfaro M."/>
            <person name="Sun H."/>
            <person name="Tritt A."/>
            <person name="Yoshinaga Y."/>
            <person name="Zwiers L.-H."/>
            <person name="Turgeon B."/>
            <person name="Goodwin S."/>
            <person name="Spatafora J."/>
            <person name="Crous P."/>
            <person name="Grigoriev I."/>
        </authorList>
    </citation>
    <scope>NUCLEOTIDE SEQUENCE</scope>
    <source>
        <strain evidence="3">CBS 125425</strain>
    </source>
</reference>
<proteinExistence type="predicted"/>
<feature type="compositionally biased region" description="Basic and acidic residues" evidence="1">
    <location>
        <begin position="374"/>
        <end position="391"/>
    </location>
</feature>
<dbReference type="EMBL" id="ML996280">
    <property type="protein sequence ID" value="KAF2728449.1"/>
    <property type="molecule type" value="Genomic_DNA"/>
</dbReference>
<dbReference type="OrthoDB" id="1394818at2759"/>
<dbReference type="InterPro" id="IPR031348">
    <property type="entry name" value="PigL_N"/>
</dbReference>
<dbReference type="Pfam" id="PF17111">
    <property type="entry name" value="PigL_N"/>
    <property type="match status" value="1"/>
</dbReference>
<evidence type="ECO:0000259" key="2">
    <source>
        <dbReference type="Pfam" id="PF17111"/>
    </source>
</evidence>
<keyword evidence="4" id="KW-1185">Reference proteome</keyword>
<dbReference type="AlphaFoldDB" id="A0A9P4QP06"/>
<feature type="region of interest" description="Disordered" evidence="1">
    <location>
        <begin position="197"/>
        <end position="247"/>
    </location>
</feature>
<evidence type="ECO:0000313" key="3">
    <source>
        <dbReference type="EMBL" id="KAF2728449.1"/>
    </source>
</evidence>
<protein>
    <recommendedName>
        <fullName evidence="2">Azaphilone pigments biosynthesis cluster protein L N-terminal domain-containing protein</fullName>
    </recommendedName>
</protein>
<feature type="compositionally biased region" description="Basic and acidic residues" evidence="1">
    <location>
        <begin position="197"/>
        <end position="220"/>
    </location>
</feature>
<feature type="compositionally biased region" description="Basic and acidic residues" evidence="1">
    <location>
        <begin position="318"/>
        <end position="330"/>
    </location>
</feature>
<feature type="region of interest" description="Disordered" evidence="1">
    <location>
        <begin position="265"/>
        <end position="433"/>
    </location>
</feature>
<accession>A0A9P4QP06</accession>
<evidence type="ECO:0000256" key="1">
    <source>
        <dbReference type="SAM" id="MobiDB-lite"/>
    </source>
</evidence>
<name>A0A9P4QP06_9PLEO</name>
<sequence length="565" mass="62121">MSGLEVVAGIAGVASVAIKISVTMNEFADELGSAGRDVRYISNEMACFSQVLRLVHSSLEDSAKVVGSSVVQAALTTLPQLIEQCGMVYDEANGLMVSLRPLGKEATSLPFMKRIRFIFQKSRIDVLRSLLDSSKSTLNLLLVTLNIEMAKQKSPSKEVMDQLQSERKAFIRVVASQSKALNEALKEVEKAKKEAAKLKSKADKEKEKHKLKETSAEKGNQDVASELDGENTLKPPPSPLGMLPSPSVAQLTYVPPQIDTAPQTAVMQLALSLEPARPDTSAGVPTPPPEFKPYWTGTQSRYGSPEPASVPQSFNSTKSHDAGTHADRPNSKRVFSDPGPTKPDPQTDQHLNPEGTSRERSRSPYGFSQVPKDGPPKVERKPVPRSSEAENGRNPFPFPPPPSENSDAPPAPKPAPYTHPPPRKPAVPPVPPPKHGTTYIALAPYMTHEIGHLNLVPFDTLVDLMSYTSEQDNLPYPTAFDERDAMARKQLWQASLHHRRGPRGLFPHDVVCEVDDEKVTDAIKKHWFAGMTGLVADGRGRVWVGPEWQFIEPVRRRSKWWAGEF</sequence>